<organism evidence="9 10">
    <name type="scientific">Methylosinus sporium</name>
    <dbReference type="NCBI Taxonomy" id="428"/>
    <lineage>
        <taxon>Bacteria</taxon>
        <taxon>Pseudomonadati</taxon>
        <taxon>Pseudomonadota</taxon>
        <taxon>Alphaproteobacteria</taxon>
        <taxon>Hyphomicrobiales</taxon>
        <taxon>Methylocystaceae</taxon>
        <taxon>Methylosinus</taxon>
    </lineage>
</organism>
<comment type="function">
    <text evidence="6">Catalyzes the NADPH-dependent reduction of N-acetyl-5-glutamyl phosphate to yield N-acetyl-L-glutamate 5-semialdehyde.</text>
</comment>
<dbReference type="GO" id="GO:0005737">
    <property type="term" value="C:cytoplasm"/>
    <property type="evidence" value="ECO:0007669"/>
    <property type="project" value="UniProtKB-SubCell"/>
</dbReference>
<sequence>MAKIFIDGDSGTTGLEIREKLADAKNLELVSIAPELRKEVSAKRDILARVDVAILCLPDAAAKETVALADELGEAGPRILDASTAHRVAPGWTYGFPELARGQAEAIRKARRVANPGCYATGAIALLRPLVDAGLIAAQDALTINAVSGYSGGGKQMIEAYEKGEAPAFELYGLTLEHKHLPEIAVYSRLAAPPLFVPSVGNFRQGMLVSIPLRLDALAARPRAVDLEAALARHYAGATYVRVVPAPKSGRLDPLALNGTDDLEIFVFAREESRHALLVARLDNLGKGASSAAVQNLALMLSEA</sequence>
<gene>
    <name evidence="6 9" type="primary">argC</name>
    <name evidence="9" type="ORF">FM996_11320</name>
</gene>
<dbReference type="GO" id="GO:0051287">
    <property type="term" value="F:NAD binding"/>
    <property type="evidence" value="ECO:0007669"/>
    <property type="project" value="InterPro"/>
</dbReference>
<comment type="caution">
    <text evidence="9">The sequence shown here is derived from an EMBL/GenBank/DDBJ whole genome shotgun (WGS) entry which is preliminary data.</text>
</comment>
<evidence type="ECO:0000256" key="5">
    <source>
        <dbReference type="ARBA" id="ARBA00023002"/>
    </source>
</evidence>
<dbReference type="Proteomes" id="UP000316781">
    <property type="component" value="Unassembled WGS sequence"/>
</dbReference>
<dbReference type="PROSITE" id="PS01224">
    <property type="entry name" value="ARGC"/>
    <property type="match status" value="1"/>
</dbReference>
<dbReference type="GO" id="GO:0003942">
    <property type="term" value="F:N-acetyl-gamma-glutamyl-phosphate reductase activity"/>
    <property type="evidence" value="ECO:0007669"/>
    <property type="project" value="UniProtKB-UniRule"/>
</dbReference>
<evidence type="ECO:0000256" key="2">
    <source>
        <dbReference type="ARBA" id="ARBA00022571"/>
    </source>
</evidence>
<feature type="domain" description="Semialdehyde dehydrogenase NAD-binding" evidence="8">
    <location>
        <begin position="3"/>
        <end position="107"/>
    </location>
</feature>
<dbReference type="GO" id="GO:0006526">
    <property type="term" value="P:L-arginine biosynthetic process"/>
    <property type="evidence" value="ECO:0007669"/>
    <property type="project" value="UniProtKB-UniRule"/>
</dbReference>
<dbReference type="Pfam" id="PF22698">
    <property type="entry name" value="Semialdhyde_dhC_1"/>
    <property type="match status" value="1"/>
</dbReference>
<dbReference type="Gene3D" id="3.40.50.720">
    <property type="entry name" value="NAD(P)-binding Rossmann-like Domain"/>
    <property type="match status" value="1"/>
</dbReference>
<dbReference type="InterPro" id="IPR058924">
    <property type="entry name" value="AGPR_dimerisation_dom"/>
</dbReference>
<evidence type="ECO:0000256" key="1">
    <source>
        <dbReference type="ARBA" id="ARBA00022490"/>
    </source>
</evidence>
<reference evidence="9 10" key="1">
    <citation type="submission" date="2019-07" db="EMBL/GenBank/DDBJ databases">
        <title>Ln-dependent methylotrophs.</title>
        <authorList>
            <person name="Tani A."/>
        </authorList>
    </citation>
    <scope>NUCLEOTIDE SEQUENCE [LARGE SCALE GENOMIC DNA]</scope>
    <source>
        <strain evidence="9 10">SM89A</strain>
    </source>
</reference>
<keyword evidence="3 6" id="KW-0028">Amino-acid biosynthesis</keyword>
<evidence type="ECO:0000256" key="3">
    <source>
        <dbReference type="ARBA" id="ARBA00022605"/>
    </source>
</evidence>
<comment type="similarity">
    <text evidence="6">Belongs to the NAGSA dehydrogenase family. Type 2 subfamily.</text>
</comment>
<dbReference type="InterPro" id="IPR036291">
    <property type="entry name" value="NAD(P)-bd_dom_sf"/>
</dbReference>
<dbReference type="NCBIfam" id="TIGR01851">
    <property type="entry name" value="argC_other"/>
    <property type="match status" value="1"/>
</dbReference>
<comment type="subcellular location">
    <subcellularLocation>
        <location evidence="6">Cytoplasm</location>
    </subcellularLocation>
</comment>
<dbReference type="SUPFAM" id="SSF51735">
    <property type="entry name" value="NAD(P)-binding Rossmann-fold domains"/>
    <property type="match status" value="1"/>
</dbReference>
<accession>A0A549SU26</accession>
<dbReference type="SMART" id="SM00859">
    <property type="entry name" value="Semialdhyde_dh"/>
    <property type="match status" value="1"/>
</dbReference>
<evidence type="ECO:0000313" key="10">
    <source>
        <dbReference type="Proteomes" id="UP000316781"/>
    </source>
</evidence>
<comment type="catalytic activity">
    <reaction evidence="6">
        <text>N-acetyl-L-glutamate 5-semialdehyde + phosphate + NADP(+) = N-acetyl-L-glutamyl 5-phosphate + NADPH + H(+)</text>
        <dbReference type="Rhea" id="RHEA:21588"/>
        <dbReference type="ChEBI" id="CHEBI:15378"/>
        <dbReference type="ChEBI" id="CHEBI:29123"/>
        <dbReference type="ChEBI" id="CHEBI:43474"/>
        <dbReference type="ChEBI" id="CHEBI:57783"/>
        <dbReference type="ChEBI" id="CHEBI:57936"/>
        <dbReference type="ChEBI" id="CHEBI:58349"/>
        <dbReference type="EC" id="1.2.1.38"/>
    </reaction>
</comment>
<comment type="pathway">
    <text evidence="6">Amino-acid biosynthesis; L-arginine biosynthesis; N(2)-acetyl-L-ornithine from L-glutamate: step 3/4.</text>
</comment>
<keyword evidence="2 6" id="KW-0055">Arginine biosynthesis</keyword>
<evidence type="ECO:0000256" key="4">
    <source>
        <dbReference type="ARBA" id="ARBA00022857"/>
    </source>
</evidence>
<dbReference type="SUPFAM" id="SSF55347">
    <property type="entry name" value="Glyceraldehyde-3-phosphate dehydrogenase-like, C-terminal domain"/>
    <property type="match status" value="1"/>
</dbReference>
<evidence type="ECO:0000256" key="6">
    <source>
        <dbReference type="HAMAP-Rule" id="MF_01110"/>
    </source>
</evidence>
<keyword evidence="1 6" id="KW-0963">Cytoplasm</keyword>
<evidence type="ECO:0000313" key="9">
    <source>
        <dbReference type="EMBL" id="TRL33067.1"/>
    </source>
</evidence>
<keyword evidence="4 6" id="KW-0521">NADP</keyword>
<dbReference type="Gene3D" id="3.30.360.10">
    <property type="entry name" value="Dihydrodipicolinate Reductase, domain 2"/>
    <property type="match status" value="1"/>
</dbReference>
<dbReference type="EC" id="1.2.1.38" evidence="6"/>
<dbReference type="InterPro" id="IPR023013">
    <property type="entry name" value="AGPR_AS"/>
</dbReference>
<dbReference type="Pfam" id="PF01118">
    <property type="entry name" value="Semialdhyde_dh"/>
    <property type="match status" value="1"/>
</dbReference>
<protein>
    <recommendedName>
        <fullName evidence="6">N-acetyl-gamma-glutamyl-phosphate reductase</fullName>
        <shortName evidence="6">AGPR</shortName>
        <ecNumber evidence="6">1.2.1.38</ecNumber>
    </recommendedName>
    <alternativeName>
        <fullName evidence="6">N-acetyl-glutamate semialdehyde dehydrogenase</fullName>
        <shortName evidence="6">NAGSA dehydrogenase</shortName>
    </alternativeName>
</protein>
<dbReference type="PANTHER" id="PTHR32338:SF10">
    <property type="entry name" value="N-ACETYL-GAMMA-GLUTAMYL-PHOSPHATE REDUCTASE, CHLOROPLASTIC-RELATED"/>
    <property type="match status" value="1"/>
</dbReference>
<proteinExistence type="inferred from homology"/>
<dbReference type="PANTHER" id="PTHR32338">
    <property type="entry name" value="N-ACETYL-GAMMA-GLUTAMYL-PHOSPHATE REDUCTASE, CHLOROPLASTIC-RELATED-RELATED"/>
    <property type="match status" value="1"/>
</dbReference>
<dbReference type="UniPathway" id="UPA00068">
    <property type="reaction ID" value="UER00108"/>
</dbReference>
<dbReference type="EMBL" id="VJMF01000043">
    <property type="protein sequence ID" value="TRL33067.1"/>
    <property type="molecule type" value="Genomic_DNA"/>
</dbReference>
<dbReference type="RefSeq" id="WP_142863094.1">
    <property type="nucleotide sequence ID" value="NZ_VJMF01000043.1"/>
</dbReference>
<dbReference type="HAMAP" id="MF_01110">
    <property type="entry name" value="ArgC_type2"/>
    <property type="match status" value="1"/>
</dbReference>
<keyword evidence="5 6" id="KW-0560">Oxidoreductase</keyword>
<dbReference type="InterPro" id="IPR000534">
    <property type="entry name" value="Semialdehyde_DH_NAD-bd"/>
</dbReference>
<name>A0A549SU26_METSR</name>
<dbReference type="InterPro" id="IPR050085">
    <property type="entry name" value="AGPR"/>
</dbReference>
<evidence type="ECO:0000259" key="8">
    <source>
        <dbReference type="SMART" id="SM00859"/>
    </source>
</evidence>
<evidence type="ECO:0000256" key="7">
    <source>
        <dbReference type="PROSITE-ProRule" id="PRU10010"/>
    </source>
</evidence>
<dbReference type="CDD" id="cd23935">
    <property type="entry name" value="AGPR_2_C"/>
    <property type="match status" value="1"/>
</dbReference>
<feature type="active site" evidence="6 7">
    <location>
        <position position="118"/>
    </location>
</feature>
<dbReference type="InterPro" id="IPR010136">
    <property type="entry name" value="AGPR_type-2"/>
</dbReference>
<dbReference type="AlphaFoldDB" id="A0A549SU26"/>